<feature type="region of interest" description="Disordered" evidence="1">
    <location>
        <begin position="809"/>
        <end position="829"/>
    </location>
</feature>
<sequence>MSQFLVLFYALFLFQSAASQSNYADQANNIEYQGKGLPDQATLDGKVTKLDDLSPVIFLNRTKAALNCAAGSMQIELKFNDKFYGIAYADFDRNSACQVYGKGGYSYKLELPLKGCGTKQDPQRVFTNNIVVRFHPGLEIDGDEIITIVCRYPPPVAPLPDPLIEFNKQPIAPAQILEPVLRPFQILLIFCGILFLSLLLLGLGCSYYCLRRRNMTVIRKHPFPSVADSEITKLSGSSLGNLSMFEGLKIPRVNAPVVAAAESSSGSEGLLIPSDYPSESHSEAEDARSLPPSSGGSYENQAYLPDNTSFYSEGYGQTQEQHIHNATAIASTVPRLPLAVPKDQPKFDVQVRVKRAPPSPPSLSISDTESSVARTERNLSTILEQREDSLRSFDSPLPVERTQFTYVPELHPPPRHVQPAPTFNRILRRQQELQEVEPPRIQPARSIASLNTEMTDTHSMTEIIDDSHSRFVAPAPPPPPPIVPRQEYMVDMGPPTPLEPPIAIVHKPEITSHVVDDVFLRTITEKKTIEDIERHKRLITEYHTRAKPVVEQHWDVTIKNYPMEMPEPPDWENFSDISSASGMTLTPKLERANLSLPPQNTIDDNKLPLNSPELVGSISQHPVPPTPANFLSTFNIPLENPQVPNWNVLIRVFQPTENEEGPVIESAETFNSQLTLSDKMKWRQIITTESTLRTLLTEAVVREDFERIRQDTRYEKLFEPQKWDVIIRILTPVDKPKSQSRFRKKTDWDTRSRRSSLPTLYEYDSDGGSSVRTLTQEPIVHSLVPLRSRKTSRSSYRSEVDLRSMSEMTVDFGRPEDSHSESSSYYPGTGRYYDDSEVEMEYKSASSHHPSLARSLSQPSLARSASEFTERWIAPSRYDTASEFTSPEATPKSQRSSRIQPLHVPRGTGEHTAMWQASASSQVTQRPGMTTQVVTKEFRSEASTSFMGARKNWFGDNDSEASFK</sequence>
<keyword evidence="5" id="KW-1185">Reference proteome</keyword>
<evidence type="ECO:0000256" key="2">
    <source>
        <dbReference type="SAM" id="Phobius"/>
    </source>
</evidence>
<feature type="compositionally biased region" description="Basic and acidic residues" evidence="1">
    <location>
        <begin position="278"/>
        <end position="288"/>
    </location>
</feature>
<feature type="transmembrane region" description="Helical" evidence="2">
    <location>
        <begin position="186"/>
        <end position="210"/>
    </location>
</feature>
<reference evidence="4" key="1">
    <citation type="journal article" date="2023" name="G3 (Bethesda)">
        <title>Whole genome assemblies of Zophobas morio and Tenebrio molitor.</title>
        <authorList>
            <person name="Kaur S."/>
            <person name="Stinson S.A."/>
            <person name="diCenzo G.C."/>
        </authorList>
    </citation>
    <scope>NUCLEOTIDE SEQUENCE</scope>
    <source>
        <strain evidence="4">QUZm001</strain>
    </source>
</reference>
<evidence type="ECO:0008006" key="6">
    <source>
        <dbReference type="Google" id="ProtNLM"/>
    </source>
</evidence>
<feature type="compositionally biased region" description="Polar residues" evidence="1">
    <location>
        <begin position="915"/>
        <end position="929"/>
    </location>
</feature>
<keyword evidence="3" id="KW-0732">Signal</keyword>
<proteinExistence type="predicted"/>
<name>A0AA38HT88_9CUCU</name>
<dbReference type="AlphaFoldDB" id="A0AA38HT88"/>
<feature type="region of interest" description="Disordered" evidence="1">
    <location>
        <begin position="266"/>
        <end position="313"/>
    </location>
</feature>
<feature type="region of interest" description="Disordered" evidence="1">
    <location>
        <begin position="879"/>
        <end position="929"/>
    </location>
</feature>
<feature type="compositionally biased region" description="Polar residues" evidence="1">
    <location>
        <begin position="882"/>
        <end position="899"/>
    </location>
</feature>
<feature type="chain" id="PRO_5041385986" description="ZP domain-containing protein" evidence="3">
    <location>
        <begin position="20"/>
        <end position="964"/>
    </location>
</feature>
<keyword evidence="2" id="KW-0812">Transmembrane</keyword>
<accession>A0AA38HT88</accession>
<dbReference type="EMBL" id="JALNTZ010000009">
    <property type="protein sequence ID" value="KAJ3640694.1"/>
    <property type="molecule type" value="Genomic_DNA"/>
</dbReference>
<dbReference type="Proteomes" id="UP001168821">
    <property type="component" value="Unassembled WGS sequence"/>
</dbReference>
<protein>
    <recommendedName>
        <fullName evidence="6">ZP domain-containing protein</fullName>
    </recommendedName>
</protein>
<evidence type="ECO:0000313" key="4">
    <source>
        <dbReference type="EMBL" id="KAJ3640694.1"/>
    </source>
</evidence>
<evidence type="ECO:0000256" key="3">
    <source>
        <dbReference type="SAM" id="SignalP"/>
    </source>
</evidence>
<feature type="compositionally biased region" description="Polar residues" evidence="1">
    <location>
        <begin position="291"/>
        <end position="313"/>
    </location>
</feature>
<dbReference type="PANTHER" id="PTHR46560">
    <property type="entry name" value="CYPHER, ISOFORM B"/>
    <property type="match status" value="1"/>
</dbReference>
<keyword evidence="2" id="KW-0472">Membrane</keyword>
<organism evidence="4 5">
    <name type="scientific">Zophobas morio</name>
    <dbReference type="NCBI Taxonomy" id="2755281"/>
    <lineage>
        <taxon>Eukaryota</taxon>
        <taxon>Metazoa</taxon>
        <taxon>Ecdysozoa</taxon>
        <taxon>Arthropoda</taxon>
        <taxon>Hexapoda</taxon>
        <taxon>Insecta</taxon>
        <taxon>Pterygota</taxon>
        <taxon>Neoptera</taxon>
        <taxon>Endopterygota</taxon>
        <taxon>Coleoptera</taxon>
        <taxon>Polyphaga</taxon>
        <taxon>Cucujiformia</taxon>
        <taxon>Tenebrionidae</taxon>
        <taxon>Zophobas</taxon>
    </lineage>
</organism>
<gene>
    <name evidence="4" type="ORF">Zmor_027239</name>
</gene>
<comment type="caution">
    <text evidence="4">The sequence shown here is derived from an EMBL/GenBank/DDBJ whole genome shotgun (WGS) entry which is preliminary data.</text>
</comment>
<dbReference type="PANTHER" id="PTHR46560:SF11">
    <property type="entry name" value="GH09980P"/>
    <property type="match status" value="1"/>
</dbReference>
<feature type="signal peptide" evidence="3">
    <location>
        <begin position="1"/>
        <end position="19"/>
    </location>
</feature>
<evidence type="ECO:0000313" key="5">
    <source>
        <dbReference type="Proteomes" id="UP001168821"/>
    </source>
</evidence>
<evidence type="ECO:0000256" key="1">
    <source>
        <dbReference type="SAM" id="MobiDB-lite"/>
    </source>
</evidence>
<keyword evidence="2" id="KW-1133">Transmembrane helix</keyword>